<organism evidence="9 10">
    <name type="scientific">Thermoflexibacter ruber</name>
    <dbReference type="NCBI Taxonomy" id="1003"/>
    <lineage>
        <taxon>Bacteria</taxon>
        <taxon>Pseudomonadati</taxon>
        <taxon>Bacteroidota</taxon>
        <taxon>Cytophagia</taxon>
        <taxon>Cytophagales</taxon>
        <taxon>Thermoflexibacteraceae</taxon>
        <taxon>Thermoflexibacter</taxon>
    </lineage>
</organism>
<keyword evidence="3" id="KW-0479">Metal-binding</keyword>
<dbReference type="PANTHER" id="PTHR30134:SF2">
    <property type="entry name" value="HYDROGENASE MATURATION FACTOR HYPB"/>
    <property type="match status" value="1"/>
</dbReference>
<evidence type="ECO:0000256" key="6">
    <source>
        <dbReference type="ARBA" id="ARBA00022833"/>
    </source>
</evidence>
<keyword evidence="5" id="KW-0378">Hydrolase</keyword>
<proteinExistence type="inferred from homology"/>
<evidence type="ECO:0000256" key="4">
    <source>
        <dbReference type="ARBA" id="ARBA00022741"/>
    </source>
</evidence>
<dbReference type="InterPro" id="IPR003495">
    <property type="entry name" value="CobW/HypB/UreG_nucleotide-bd"/>
</dbReference>
<evidence type="ECO:0000313" key="9">
    <source>
        <dbReference type="EMBL" id="SFE49506.1"/>
    </source>
</evidence>
<dbReference type="GO" id="GO:0016151">
    <property type="term" value="F:nickel cation binding"/>
    <property type="evidence" value="ECO:0007669"/>
    <property type="project" value="InterPro"/>
</dbReference>
<dbReference type="InterPro" id="IPR027417">
    <property type="entry name" value="P-loop_NTPase"/>
</dbReference>
<evidence type="ECO:0000256" key="1">
    <source>
        <dbReference type="ARBA" id="ARBA00006211"/>
    </source>
</evidence>
<keyword evidence="4" id="KW-0547">Nucleotide-binding</keyword>
<dbReference type="SUPFAM" id="SSF52540">
    <property type="entry name" value="P-loop containing nucleoside triphosphate hydrolases"/>
    <property type="match status" value="1"/>
</dbReference>
<protein>
    <submittedName>
        <fullName evidence="9">Hydrogenase nickel incorporation protein HypB</fullName>
    </submittedName>
</protein>
<dbReference type="PIRSF" id="PIRSF005624">
    <property type="entry name" value="Ni-bind_GTPase"/>
    <property type="match status" value="1"/>
</dbReference>
<dbReference type="RefSeq" id="WP_091538808.1">
    <property type="nucleotide sequence ID" value="NZ_FONY01000002.1"/>
</dbReference>
<dbReference type="AlphaFoldDB" id="A0A1I2B0C0"/>
<comment type="similarity">
    <text evidence="1">Belongs to the SIMIBI class G3E GTPase family. HypB/HupM subfamily.</text>
</comment>
<keyword evidence="10" id="KW-1185">Reference proteome</keyword>
<keyword evidence="6" id="KW-0862">Zinc</keyword>
<dbReference type="GO" id="GO:0005525">
    <property type="term" value="F:GTP binding"/>
    <property type="evidence" value="ECO:0007669"/>
    <property type="project" value="UniProtKB-KW"/>
</dbReference>
<dbReference type="PANTHER" id="PTHR30134">
    <property type="entry name" value="HYDROGENASE PROTEIN ASSEMBLY PROTEIN, NICKEL CHAPERONE"/>
    <property type="match status" value="1"/>
</dbReference>
<dbReference type="NCBIfam" id="TIGR00073">
    <property type="entry name" value="hypB"/>
    <property type="match status" value="1"/>
</dbReference>
<feature type="domain" description="CobW/HypB/UreG nucleotide-binding" evidence="8">
    <location>
        <begin position="46"/>
        <end position="204"/>
    </location>
</feature>
<dbReference type="STRING" id="1003.SAMN04488541_100284"/>
<dbReference type="Gene3D" id="3.40.50.300">
    <property type="entry name" value="P-loop containing nucleotide triphosphate hydrolases"/>
    <property type="match status" value="1"/>
</dbReference>
<dbReference type="GO" id="GO:0051604">
    <property type="term" value="P:protein maturation"/>
    <property type="evidence" value="ECO:0007669"/>
    <property type="project" value="InterPro"/>
</dbReference>
<gene>
    <name evidence="9" type="ORF">SAMN04488541_100284</name>
</gene>
<dbReference type="GO" id="GO:0003924">
    <property type="term" value="F:GTPase activity"/>
    <property type="evidence" value="ECO:0007669"/>
    <property type="project" value="InterPro"/>
</dbReference>
<evidence type="ECO:0000256" key="3">
    <source>
        <dbReference type="ARBA" id="ARBA00022723"/>
    </source>
</evidence>
<evidence type="ECO:0000313" key="10">
    <source>
        <dbReference type="Proteomes" id="UP000199513"/>
    </source>
</evidence>
<evidence type="ECO:0000256" key="5">
    <source>
        <dbReference type="ARBA" id="ARBA00022801"/>
    </source>
</evidence>
<dbReference type="EMBL" id="FONY01000002">
    <property type="protein sequence ID" value="SFE49506.1"/>
    <property type="molecule type" value="Genomic_DNA"/>
</dbReference>
<evidence type="ECO:0000259" key="8">
    <source>
        <dbReference type="Pfam" id="PF02492"/>
    </source>
</evidence>
<dbReference type="InterPro" id="IPR004392">
    <property type="entry name" value="Hyd_mat_HypB"/>
</dbReference>
<sequence length="242" mass="27140">MQIVRTSKNMRGSVQCDNTTMHLLQANDFVADAIRQEVRKRNILLINIVSSAGSGKTTLLQETAKRLKDKLNIKVLVGDLETERDAARIRQAGIDALQIVTGGICHLEAQMIWQAMQKLNLDNTDMLIIENVGNLVCPASFDLGEDYRVTLIATTEGDDKPKKYPRMFLTSELMLVSKADLLPYLPFSVEAVVKDAREINPTIEYLTVSSTSGQGLDEWCNWLLEKVKEKKETTQEKELVVS</sequence>
<name>A0A1I2B0C0_9BACT</name>
<dbReference type="OrthoDB" id="9802035at2"/>
<dbReference type="GO" id="GO:0008270">
    <property type="term" value="F:zinc ion binding"/>
    <property type="evidence" value="ECO:0007669"/>
    <property type="project" value="TreeGrafter"/>
</dbReference>
<evidence type="ECO:0000256" key="2">
    <source>
        <dbReference type="ARBA" id="ARBA00022596"/>
    </source>
</evidence>
<dbReference type="Proteomes" id="UP000199513">
    <property type="component" value="Unassembled WGS sequence"/>
</dbReference>
<dbReference type="Pfam" id="PF02492">
    <property type="entry name" value="cobW"/>
    <property type="match status" value="1"/>
</dbReference>
<keyword evidence="2" id="KW-0533">Nickel</keyword>
<accession>A0A1I2B0C0</accession>
<evidence type="ECO:0000256" key="7">
    <source>
        <dbReference type="ARBA" id="ARBA00023134"/>
    </source>
</evidence>
<keyword evidence="7" id="KW-0342">GTP-binding</keyword>
<reference evidence="9 10" key="1">
    <citation type="submission" date="2016-10" db="EMBL/GenBank/DDBJ databases">
        <authorList>
            <person name="de Groot N.N."/>
        </authorList>
    </citation>
    <scope>NUCLEOTIDE SEQUENCE [LARGE SCALE GENOMIC DNA]</scope>
    <source>
        <strain>GEY</strain>
        <strain evidence="10">DSM 9560</strain>
    </source>
</reference>